<sequence length="92" mass="10871">MPAMVGYLNHWATAALRRYWRNSEVVRRQSNGRNDCRGNYENGRQGNQWLRAEIDFRRMIEDLTIGDTRIEMEIKRAILVEGTTEIGFRVKL</sequence>
<gene>
    <name evidence="1" type="ORF">TNCV_4720761</name>
</gene>
<dbReference type="EMBL" id="BMAU01021387">
    <property type="protein sequence ID" value="GFY28948.1"/>
    <property type="molecule type" value="Genomic_DNA"/>
</dbReference>
<keyword evidence="2" id="KW-1185">Reference proteome</keyword>
<accession>A0A8X6W644</accession>
<proteinExistence type="predicted"/>
<comment type="caution">
    <text evidence="1">The sequence shown here is derived from an EMBL/GenBank/DDBJ whole genome shotgun (WGS) entry which is preliminary data.</text>
</comment>
<evidence type="ECO:0000313" key="1">
    <source>
        <dbReference type="EMBL" id="GFY28948.1"/>
    </source>
</evidence>
<protein>
    <submittedName>
        <fullName evidence="1">Uncharacterized protein</fullName>
    </submittedName>
</protein>
<dbReference type="AlphaFoldDB" id="A0A8X6W644"/>
<evidence type="ECO:0000313" key="2">
    <source>
        <dbReference type="Proteomes" id="UP000887159"/>
    </source>
</evidence>
<dbReference type="Proteomes" id="UP000887159">
    <property type="component" value="Unassembled WGS sequence"/>
</dbReference>
<reference evidence="1" key="1">
    <citation type="submission" date="2020-08" db="EMBL/GenBank/DDBJ databases">
        <title>Multicomponent nature underlies the extraordinary mechanical properties of spider dragline silk.</title>
        <authorList>
            <person name="Kono N."/>
            <person name="Nakamura H."/>
            <person name="Mori M."/>
            <person name="Yoshida Y."/>
            <person name="Ohtoshi R."/>
            <person name="Malay A.D."/>
            <person name="Moran D.A.P."/>
            <person name="Tomita M."/>
            <person name="Numata K."/>
            <person name="Arakawa K."/>
        </authorList>
    </citation>
    <scope>NUCLEOTIDE SEQUENCE</scope>
</reference>
<organism evidence="1 2">
    <name type="scientific">Trichonephila clavipes</name>
    <name type="common">Golden silk orbweaver</name>
    <name type="synonym">Nephila clavipes</name>
    <dbReference type="NCBI Taxonomy" id="2585209"/>
    <lineage>
        <taxon>Eukaryota</taxon>
        <taxon>Metazoa</taxon>
        <taxon>Ecdysozoa</taxon>
        <taxon>Arthropoda</taxon>
        <taxon>Chelicerata</taxon>
        <taxon>Arachnida</taxon>
        <taxon>Araneae</taxon>
        <taxon>Araneomorphae</taxon>
        <taxon>Entelegynae</taxon>
        <taxon>Araneoidea</taxon>
        <taxon>Nephilidae</taxon>
        <taxon>Trichonephila</taxon>
    </lineage>
</organism>
<name>A0A8X6W644_TRICX</name>